<dbReference type="RefSeq" id="WP_304600895.1">
    <property type="nucleotide sequence ID" value="NZ_JAUQYP010000001.1"/>
</dbReference>
<gene>
    <name evidence="1" type="ORF">Q6348_08655</name>
</gene>
<evidence type="ECO:0000313" key="1">
    <source>
        <dbReference type="EMBL" id="MDO8107264.1"/>
    </source>
</evidence>
<evidence type="ECO:0008006" key="3">
    <source>
        <dbReference type="Google" id="ProtNLM"/>
    </source>
</evidence>
<dbReference type="Proteomes" id="UP001232536">
    <property type="component" value="Unassembled WGS sequence"/>
</dbReference>
<name>A0ABT9D8P3_9CELL</name>
<comment type="caution">
    <text evidence="1">The sequence shown here is derived from an EMBL/GenBank/DDBJ whole genome shotgun (WGS) entry which is preliminary data.</text>
</comment>
<evidence type="ECO:0000313" key="2">
    <source>
        <dbReference type="Proteomes" id="UP001232536"/>
    </source>
</evidence>
<dbReference type="EMBL" id="JAUQYP010000001">
    <property type="protein sequence ID" value="MDO8107264.1"/>
    <property type="molecule type" value="Genomic_DNA"/>
</dbReference>
<reference evidence="1 2" key="1">
    <citation type="submission" date="2023-07" db="EMBL/GenBank/DDBJ databases">
        <title>Description of novel actinomycetes strains, isolated from tidal flat sediment.</title>
        <authorList>
            <person name="Lu C."/>
        </authorList>
    </citation>
    <scope>NUCLEOTIDE SEQUENCE [LARGE SCALE GENOMIC DNA]</scope>
    <source>
        <strain evidence="1 2">SYSU T00b441</strain>
    </source>
</reference>
<accession>A0ABT9D8P3</accession>
<keyword evidence="2" id="KW-1185">Reference proteome</keyword>
<protein>
    <recommendedName>
        <fullName evidence="3">IS481 family transposase</fullName>
    </recommendedName>
</protein>
<proteinExistence type="predicted"/>
<sequence>MTERAEKPIDERELRRWAVVLRLETLRRLRDRGRPVAAAARR</sequence>
<organism evidence="1 2">
    <name type="scientific">Actinotalea lenta</name>
    <dbReference type="NCBI Taxonomy" id="3064654"/>
    <lineage>
        <taxon>Bacteria</taxon>
        <taxon>Bacillati</taxon>
        <taxon>Actinomycetota</taxon>
        <taxon>Actinomycetes</taxon>
        <taxon>Micrococcales</taxon>
        <taxon>Cellulomonadaceae</taxon>
        <taxon>Actinotalea</taxon>
    </lineage>
</organism>